<organism evidence="2">
    <name type="scientific">Treponema denticola H-22</name>
    <dbReference type="NCBI Taxonomy" id="999432"/>
    <lineage>
        <taxon>Bacteria</taxon>
        <taxon>Pseudomonadati</taxon>
        <taxon>Spirochaetota</taxon>
        <taxon>Spirochaetia</taxon>
        <taxon>Spirochaetales</taxon>
        <taxon>Treponemataceae</taxon>
        <taxon>Treponema</taxon>
    </lineage>
</organism>
<proteinExistence type="predicted"/>
<protein>
    <recommendedName>
        <fullName evidence="1">Knr4/Smi1-like domain-containing protein</fullName>
    </recommendedName>
</protein>
<dbReference type="EMBL" id="AGDV01000005">
    <property type="protein sequence ID" value="EMB35292.1"/>
    <property type="molecule type" value="Genomic_DNA"/>
</dbReference>
<dbReference type="RefSeq" id="WP_002683284.1">
    <property type="nucleotide sequence ID" value="NZ_CM001795.1"/>
</dbReference>
<name>A0A0E2E8C1_TREDN</name>
<evidence type="ECO:0000313" key="2">
    <source>
        <dbReference type="EMBL" id="EMB35292.1"/>
    </source>
</evidence>
<gene>
    <name evidence="2" type="ORF">HMPREF9726_00567</name>
</gene>
<dbReference type="Gene3D" id="3.40.1580.10">
    <property type="entry name" value="SMI1/KNR4-like"/>
    <property type="match status" value="1"/>
</dbReference>
<dbReference type="HOGENOM" id="CLU_1822908_0_0_12"/>
<comment type="caution">
    <text evidence="2">The sequence shown here is derived from an EMBL/GenBank/DDBJ whole genome shotgun (WGS) entry which is preliminary data.</text>
</comment>
<feature type="domain" description="Knr4/Smi1-like" evidence="1">
    <location>
        <begin position="24"/>
        <end position="132"/>
    </location>
</feature>
<dbReference type="AlphaFoldDB" id="A0A0E2E8C1"/>
<dbReference type="SMART" id="SM00860">
    <property type="entry name" value="SMI1_KNR4"/>
    <property type="match status" value="1"/>
</dbReference>
<dbReference type="SUPFAM" id="SSF160631">
    <property type="entry name" value="SMI1/KNR4-like"/>
    <property type="match status" value="1"/>
</dbReference>
<dbReference type="InterPro" id="IPR018958">
    <property type="entry name" value="Knr4/Smi1-like_dom"/>
</dbReference>
<evidence type="ECO:0000259" key="1">
    <source>
        <dbReference type="SMART" id="SM00860"/>
    </source>
</evidence>
<accession>A0A0E2E8C1</accession>
<dbReference type="InterPro" id="IPR037883">
    <property type="entry name" value="Knr4/Smi1-like_sf"/>
</dbReference>
<dbReference type="Pfam" id="PF09346">
    <property type="entry name" value="SMI1_KNR4"/>
    <property type="match status" value="1"/>
</dbReference>
<sequence length="141" mass="15971">MISSELQKIKKQLETKGKMHFIVGASAEQVAQFEEKNKIKFPAKYKEWLLFSDGGECYLPAGVQFYGVAHKPIINVQDKDKPDDNYIVIGALATGDPILCEKNTEQISIYNREAGKIEDDERYVDFFSFLNDMDNLLGIGD</sequence>
<reference evidence="2" key="1">
    <citation type="submission" date="2012-01" db="EMBL/GenBank/DDBJ databases">
        <title>The Genome Sequence of Treponema denticola H-22.</title>
        <authorList>
            <consortium name="The Broad Institute Genome Sequencing Platform"/>
            <person name="Earl A."/>
            <person name="Ward D."/>
            <person name="Feldgarden M."/>
            <person name="Gevers D."/>
            <person name="Blanton J.M."/>
            <person name="Fenno C.J."/>
            <person name="Baranova O.V."/>
            <person name="Mathney J."/>
            <person name="Dewhirst F.E."/>
            <person name="Izard J."/>
            <person name="Young S.K."/>
            <person name="Zeng Q."/>
            <person name="Gargeya S."/>
            <person name="Fitzgerald M."/>
            <person name="Haas B."/>
            <person name="Abouelleil A."/>
            <person name="Alvarado L."/>
            <person name="Arachchi H.M."/>
            <person name="Berlin A."/>
            <person name="Chapman S.B."/>
            <person name="Gearin G."/>
            <person name="Goldberg J."/>
            <person name="Griggs A."/>
            <person name="Gujja S."/>
            <person name="Hansen M."/>
            <person name="Heiman D."/>
            <person name="Howarth C."/>
            <person name="Larimer J."/>
            <person name="Lui A."/>
            <person name="MacDonald P.J.P."/>
            <person name="McCowen C."/>
            <person name="Montmayeur A."/>
            <person name="Murphy C."/>
            <person name="Neiman D."/>
            <person name="Pearson M."/>
            <person name="Priest M."/>
            <person name="Roberts A."/>
            <person name="Saif S."/>
            <person name="Shea T."/>
            <person name="Sisk P."/>
            <person name="Stolte C."/>
            <person name="Sykes S."/>
            <person name="Wortman J."/>
            <person name="Nusbaum C."/>
            <person name="Birren B."/>
        </authorList>
    </citation>
    <scope>NUCLEOTIDE SEQUENCE [LARGE SCALE GENOMIC DNA]</scope>
    <source>
        <strain evidence="2">H-22</strain>
    </source>
</reference>
<dbReference type="Proteomes" id="UP000011705">
    <property type="component" value="Chromosome"/>
</dbReference>
<dbReference type="PATRIC" id="fig|999432.5.peg.588"/>